<gene>
    <name evidence="2" type="ORF">COX24_00930</name>
</gene>
<organism evidence="2 3">
    <name type="scientific">bacterium (Candidatus Gribaldobacteria) CG23_combo_of_CG06-09_8_20_14_all_37_87_8</name>
    <dbReference type="NCBI Taxonomy" id="2014278"/>
    <lineage>
        <taxon>Bacteria</taxon>
        <taxon>Candidatus Gribaldobacteria</taxon>
    </lineage>
</organism>
<protein>
    <submittedName>
        <fullName evidence="2">Microcin C7 resistance protein MccF-like protein</fullName>
    </submittedName>
</protein>
<dbReference type="Gene3D" id="3.50.30.60">
    <property type="entry name" value="LD-carboxypeptidase A C-terminal domain-like"/>
    <property type="match status" value="1"/>
</dbReference>
<dbReference type="InterPro" id="IPR027461">
    <property type="entry name" value="Carboxypeptidase_A_C_sf"/>
</dbReference>
<dbReference type="Pfam" id="PF17676">
    <property type="entry name" value="Peptidase_S66C"/>
    <property type="match status" value="1"/>
</dbReference>
<name>A0A2G9ZFJ1_9BACT</name>
<dbReference type="AlphaFoldDB" id="A0A2G9ZFJ1"/>
<comment type="caution">
    <text evidence="2">The sequence shown here is derived from an EMBL/GenBank/DDBJ whole genome shotgun (WGS) entry which is preliminary data.</text>
</comment>
<dbReference type="SUPFAM" id="SSF141986">
    <property type="entry name" value="LD-carboxypeptidase A C-terminal domain-like"/>
    <property type="match status" value="1"/>
</dbReference>
<reference evidence="2 3" key="1">
    <citation type="submission" date="2017-09" db="EMBL/GenBank/DDBJ databases">
        <title>Depth-based differentiation of microbial function through sediment-hosted aquifers and enrichment of novel symbionts in the deep terrestrial subsurface.</title>
        <authorList>
            <person name="Probst A.J."/>
            <person name="Ladd B."/>
            <person name="Jarett J.K."/>
            <person name="Geller-Mcgrath D.E."/>
            <person name="Sieber C.M."/>
            <person name="Emerson J.B."/>
            <person name="Anantharaman K."/>
            <person name="Thomas B.C."/>
            <person name="Malmstrom R."/>
            <person name="Stieglmeier M."/>
            <person name="Klingl A."/>
            <person name="Woyke T."/>
            <person name="Ryan C.M."/>
            <person name="Banfield J.F."/>
        </authorList>
    </citation>
    <scope>NUCLEOTIDE SEQUENCE [LARGE SCALE GENOMIC DNA]</scope>
    <source>
        <strain evidence="2">CG23_combo_of_CG06-09_8_20_14_all_37_87_8</strain>
    </source>
</reference>
<dbReference type="InterPro" id="IPR040921">
    <property type="entry name" value="Peptidase_S66C"/>
</dbReference>
<evidence type="ECO:0000313" key="3">
    <source>
        <dbReference type="Proteomes" id="UP000230447"/>
    </source>
</evidence>
<accession>A0A2G9ZFJ1</accession>
<evidence type="ECO:0000313" key="2">
    <source>
        <dbReference type="EMBL" id="PIP31934.1"/>
    </source>
</evidence>
<feature type="domain" description="LD-carboxypeptidase C-terminal" evidence="1">
    <location>
        <begin position="3"/>
        <end position="39"/>
    </location>
</feature>
<sequence length="40" mass="4357">MTEDQLTHILQSKKELQNIPIIANADFGHTDPKATIPIGG</sequence>
<evidence type="ECO:0000259" key="1">
    <source>
        <dbReference type="Pfam" id="PF17676"/>
    </source>
</evidence>
<dbReference type="EMBL" id="PCSB01000017">
    <property type="protein sequence ID" value="PIP31934.1"/>
    <property type="molecule type" value="Genomic_DNA"/>
</dbReference>
<dbReference type="Proteomes" id="UP000230447">
    <property type="component" value="Unassembled WGS sequence"/>
</dbReference>
<feature type="non-terminal residue" evidence="2">
    <location>
        <position position="40"/>
    </location>
</feature>
<proteinExistence type="predicted"/>